<proteinExistence type="predicted"/>
<feature type="compositionally biased region" description="Low complexity" evidence="2">
    <location>
        <begin position="230"/>
        <end position="242"/>
    </location>
</feature>
<dbReference type="Proteomes" id="UP001303115">
    <property type="component" value="Unassembled WGS sequence"/>
</dbReference>
<sequence>MGVVHEIVEPQCQALSDAQRCVAEATAHDDLFCRFHARQCFGLYMGYKRRNAELDALAGHEPPCLRGSKTPLALHAFEGYVLLGKVTAARKLHHKHFFSLEIDYSHKAYLDKLISTRQSVLKALENLERRTAELLYEKEKWYSWVRQVQDDEDQNREKEQKKIKLEAALLRRHWREMEVRLAAAREKEEKKRVAWDPIEDVWEEDRGRYLDLIRQFLWIEAPAAGMDVAQAAQGPAPPAGAARTSEQPEKVTVATEETAAEADGKQPESGQAKKPKKRGGKKKKKKKKKSKVSPPSKAKIERRDEVRARLREGVEKDYSHANGPMLVGTAQNPPELFNRSAPVGEEDVSDLIADITEIKMLLSCRQIMTHPALLPAALRAKSDSDLPLRDACADFVRGDEPDDDDEGSADKKVDLRPAAEYLRHRLLYDDLEPDFLMRALGALYRESKPSAKELLDAVANGGNPENTRMTVRICGRTIWNHASQGSMARAGWLHFSVMARDCSFQDAIGLCRNWDEFFELNLLALWQYFPASKWTGWSGNSLTEELTQLGFVPFHMDFSGRENTTYTHLDRLNRKTVRRQHTILESRNFVCAHMKRNDPVTRRFIHYAVMRPSEQMILVRDGIDGRIIVAPNQKDRWIVRSRRGVTAVGCNTHDDNWDVELEVGPLFFDTARASRKWHFGFSSYYEVYMWDFVPGKKPIDMYHYIREVSMLSKARRITGNRGKYTHMKHIMETPTREQDTKRVRQIKPGEDVQSLYDELTGPNAEFWIKTTNSGTDKTTEDIAPGVSPYIYDNNTDAAEDAILFEGELRRGFPEDMPYVEIKNPMQQLESSRLPLSVLNRMIKQMEDSMPPALEQAFGIKRGLEGKEEGKDRDKEESTGFGPMSDSQPYDPGSGQFPYSVPPIWEQARKKITPTACDAARASLLDRVGFSSAKFGLTVDEVFEMAGKQEIMERDRACVHKDSFHLGDLEPGAQERYTEAMRLIIGLNLELYYDEYNPQVMSPWPHRYIVQDIVHAFMMMGLFFPGVKETSVVQEYLESEEGRGFKASKLFDPASRCAKRPDVRTRASSSSRSKAFWDDWVKLYEGDKHYLDAYPWDWSLAVKPTLAKLYKAGMIGPAARETRAHLVPGHATANTEPHRPGQLDLFIRFDNTGKYSESVPPTFVDYKDWPQLLPRRAPSPTNARPEADPGSRSIMVMGEDEKDLLRWCTVVTFALQTKPWLREVDLWKSFVNVGLEFLEGLDEFWLD</sequence>
<protein>
    <submittedName>
        <fullName evidence="3">Uncharacterized protein</fullName>
    </submittedName>
</protein>
<evidence type="ECO:0000313" key="4">
    <source>
        <dbReference type="Proteomes" id="UP001303115"/>
    </source>
</evidence>
<comment type="caution">
    <text evidence="3">The sequence shown here is derived from an EMBL/GenBank/DDBJ whole genome shotgun (WGS) entry which is preliminary data.</text>
</comment>
<keyword evidence="1" id="KW-0175">Coiled coil</keyword>
<organism evidence="3 4">
    <name type="scientific">Parachaetomium inaequale</name>
    <dbReference type="NCBI Taxonomy" id="2588326"/>
    <lineage>
        <taxon>Eukaryota</taxon>
        <taxon>Fungi</taxon>
        <taxon>Dikarya</taxon>
        <taxon>Ascomycota</taxon>
        <taxon>Pezizomycotina</taxon>
        <taxon>Sordariomycetes</taxon>
        <taxon>Sordariomycetidae</taxon>
        <taxon>Sordariales</taxon>
        <taxon>Chaetomiaceae</taxon>
        <taxon>Parachaetomium</taxon>
    </lineage>
</organism>
<gene>
    <name evidence="3" type="ORF">C8A01DRAFT_43217</name>
</gene>
<feature type="compositionally biased region" description="Basic and acidic residues" evidence="2">
    <location>
        <begin position="861"/>
        <end position="877"/>
    </location>
</feature>
<dbReference type="AlphaFoldDB" id="A0AAN6PMM2"/>
<feature type="region of interest" description="Disordered" evidence="2">
    <location>
        <begin position="861"/>
        <end position="897"/>
    </location>
</feature>
<evidence type="ECO:0000256" key="2">
    <source>
        <dbReference type="SAM" id="MobiDB-lite"/>
    </source>
</evidence>
<feature type="compositionally biased region" description="Basic residues" evidence="2">
    <location>
        <begin position="273"/>
        <end position="291"/>
    </location>
</feature>
<evidence type="ECO:0000313" key="3">
    <source>
        <dbReference type="EMBL" id="KAK4043839.1"/>
    </source>
</evidence>
<evidence type="ECO:0000256" key="1">
    <source>
        <dbReference type="SAM" id="Coils"/>
    </source>
</evidence>
<keyword evidence="4" id="KW-1185">Reference proteome</keyword>
<reference evidence="4" key="1">
    <citation type="journal article" date="2023" name="Mol. Phylogenet. Evol.">
        <title>Genome-scale phylogeny and comparative genomics of the fungal order Sordariales.</title>
        <authorList>
            <person name="Hensen N."/>
            <person name="Bonometti L."/>
            <person name="Westerberg I."/>
            <person name="Brannstrom I.O."/>
            <person name="Guillou S."/>
            <person name="Cros-Aarteil S."/>
            <person name="Calhoun S."/>
            <person name="Haridas S."/>
            <person name="Kuo A."/>
            <person name="Mondo S."/>
            <person name="Pangilinan J."/>
            <person name="Riley R."/>
            <person name="LaButti K."/>
            <person name="Andreopoulos B."/>
            <person name="Lipzen A."/>
            <person name="Chen C."/>
            <person name="Yan M."/>
            <person name="Daum C."/>
            <person name="Ng V."/>
            <person name="Clum A."/>
            <person name="Steindorff A."/>
            <person name="Ohm R.A."/>
            <person name="Martin F."/>
            <person name="Silar P."/>
            <person name="Natvig D.O."/>
            <person name="Lalanne C."/>
            <person name="Gautier V."/>
            <person name="Ament-Velasquez S.L."/>
            <person name="Kruys A."/>
            <person name="Hutchinson M.I."/>
            <person name="Powell A.J."/>
            <person name="Barry K."/>
            <person name="Miller A.N."/>
            <person name="Grigoriev I.V."/>
            <person name="Debuchy R."/>
            <person name="Gladieux P."/>
            <person name="Hiltunen Thoren M."/>
            <person name="Johannesson H."/>
        </authorList>
    </citation>
    <scope>NUCLEOTIDE SEQUENCE [LARGE SCALE GENOMIC DNA]</scope>
    <source>
        <strain evidence="4">CBS 284.82</strain>
    </source>
</reference>
<feature type="region of interest" description="Disordered" evidence="2">
    <location>
        <begin position="230"/>
        <end position="306"/>
    </location>
</feature>
<dbReference type="EMBL" id="MU854323">
    <property type="protein sequence ID" value="KAK4043839.1"/>
    <property type="molecule type" value="Genomic_DNA"/>
</dbReference>
<accession>A0AAN6PMM2</accession>
<feature type="coiled-coil region" evidence="1">
    <location>
        <begin position="110"/>
        <end position="168"/>
    </location>
</feature>
<name>A0AAN6PMM2_9PEZI</name>